<dbReference type="SUPFAM" id="SSF54593">
    <property type="entry name" value="Glyoxalase/Bleomycin resistance protein/Dihydroxybiphenyl dioxygenase"/>
    <property type="match status" value="1"/>
</dbReference>
<keyword evidence="4" id="KW-1185">Reference proteome</keyword>
<evidence type="ECO:0000259" key="2">
    <source>
        <dbReference type="PROSITE" id="PS51819"/>
    </source>
</evidence>
<accession>A0ABQ3V7Q0</accession>
<name>A0ABQ3V7Q0_9CHLR</name>
<dbReference type="InterPro" id="IPR029068">
    <property type="entry name" value="Glyas_Bleomycin-R_OHBP_Dase"/>
</dbReference>
<dbReference type="EMBL" id="BNJG01000005">
    <property type="protein sequence ID" value="GHO60567.1"/>
    <property type="molecule type" value="Genomic_DNA"/>
</dbReference>
<proteinExistence type="predicted"/>
<sequence>MYTMVRDIIASVLFVRDLGRCLTFYRDTLGLEMQNSDAHSAGFKMKDIYFLLLDSSAAASLIDSEEDELKTKIEGGPRGLLAAEVEDVDAAYEELSAKGVTFRRPPTDQPWGKRTAHFADPEGNLWEINQPIESKPEE</sequence>
<dbReference type="Gene3D" id="3.10.180.10">
    <property type="entry name" value="2,3-Dihydroxybiphenyl 1,2-Dioxygenase, domain 1"/>
    <property type="match status" value="1"/>
</dbReference>
<comment type="caution">
    <text evidence="3">The sequence shown here is derived from an EMBL/GenBank/DDBJ whole genome shotgun (WGS) entry which is preliminary data.</text>
</comment>
<dbReference type="InterPro" id="IPR037523">
    <property type="entry name" value="VOC_core"/>
</dbReference>
<evidence type="ECO:0000313" key="3">
    <source>
        <dbReference type="EMBL" id="GHO60567.1"/>
    </source>
</evidence>
<dbReference type="PROSITE" id="PS51819">
    <property type="entry name" value="VOC"/>
    <property type="match status" value="1"/>
</dbReference>
<feature type="domain" description="VOC" evidence="2">
    <location>
        <begin position="5"/>
        <end position="131"/>
    </location>
</feature>
<dbReference type="Proteomes" id="UP000654345">
    <property type="component" value="Unassembled WGS sequence"/>
</dbReference>
<dbReference type="PANTHER" id="PTHR36503:SF3">
    <property type="entry name" value="BLR0126 PROTEIN"/>
    <property type="match status" value="1"/>
</dbReference>
<dbReference type="InterPro" id="IPR004360">
    <property type="entry name" value="Glyas_Fos-R_dOase_dom"/>
</dbReference>
<protein>
    <submittedName>
        <fullName evidence="3">Glyoxalase/bleomycin resistance/dioxygenase family protein</fullName>
    </submittedName>
</protein>
<dbReference type="PANTHER" id="PTHR36503">
    <property type="entry name" value="BLR2520 PROTEIN"/>
    <property type="match status" value="1"/>
</dbReference>
<organism evidence="3 4">
    <name type="scientific">Ktedonobacter robiniae</name>
    <dbReference type="NCBI Taxonomy" id="2778365"/>
    <lineage>
        <taxon>Bacteria</taxon>
        <taxon>Bacillati</taxon>
        <taxon>Chloroflexota</taxon>
        <taxon>Ktedonobacteria</taxon>
        <taxon>Ktedonobacterales</taxon>
        <taxon>Ktedonobacteraceae</taxon>
        <taxon>Ktedonobacter</taxon>
    </lineage>
</organism>
<evidence type="ECO:0000313" key="4">
    <source>
        <dbReference type="Proteomes" id="UP000654345"/>
    </source>
</evidence>
<reference evidence="3 4" key="1">
    <citation type="journal article" date="2021" name="Int. J. Syst. Evol. Microbiol.">
        <title>Reticulibacter mediterranei gen. nov., sp. nov., within the new family Reticulibacteraceae fam. nov., and Ktedonospora formicarum gen. nov., sp. nov., Ktedonobacter robiniae sp. nov., Dictyobacter formicarum sp. nov. and Dictyobacter arantiisoli sp. nov., belonging to the class Ktedonobacteria.</title>
        <authorList>
            <person name="Yabe S."/>
            <person name="Zheng Y."/>
            <person name="Wang C.M."/>
            <person name="Sakai Y."/>
            <person name="Abe K."/>
            <person name="Yokota A."/>
            <person name="Donadio S."/>
            <person name="Cavaletti L."/>
            <person name="Monciardini P."/>
        </authorList>
    </citation>
    <scope>NUCLEOTIDE SEQUENCE [LARGE SCALE GENOMIC DNA]</scope>
    <source>
        <strain evidence="3 4">SOSP1-30</strain>
    </source>
</reference>
<feature type="region of interest" description="Disordered" evidence="1">
    <location>
        <begin position="103"/>
        <end position="138"/>
    </location>
</feature>
<dbReference type="Pfam" id="PF00903">
    <property type="entry name" value="Glyoxalase"/>
    <property type="match status" value="1"/>
</dbReference>
<evidence type="ECO:0000256" key="1">
    <source>
        <dbReference type="SAM" id="MobiDB-lite"/>
    </source>
</evidence>
<gene>
    <name evidence="3" type="ORF">KSB_90420</name>
</gene>